<dbReference type="GO" id="GO:0005829">
    <property type="term" value="C:cytosol"/>
    <property type="evidence" value="ECO:0007669"/>
    <property type="project" value="TreeGrafter"/>
</dbReference>
<feature type="compositionally biased region" description="Acidic residues" evidence="7">
    <location>
        <begin position="169"/>
        <end position="179"/>
    </location>
</feature>
<evidence type="ECO:0000259" key="9">
    <source>
        <dbReference type="PROSITE" id="PS51194"/>
    </source>
</evidence>
<evidence type="ECO:0000313" key="12">
    <source>
        <dbReference type="Proteomes" id="UP001489004"/>
    </source>
</evidence>
<dbReference type="InterPro" id="IPR000629">
    <property type="entry name" value="RNA-helicase_DEAD-box_CS"/>
</dbReference>
<feature type="coiled-coil region" evidence="6">
    <location>
        <begin position="613"/>
        <end position="640"/>
    </location>
</feature>
<proteinExistence type="predicted"/>
<dbReference type="Pfam" id="PF00271">
    <property type="entry name" value="Helicase_C"/>
    <property type="match status" value="1"/>
</dbReference>
<feature type="compositionally biased region" description="Acidic residues" evidence="7">
    <location>
        <begin position="89"/>
        <end position="143"/>
    </location>
</feature>
<feature type="region of interest" description="Disordered" evidence="7">
    <location>
        <begin position="650"/>
        <end position="703"/>
    </location>
</feature>
<dbReference type="PROSITE" id="PS51192">
    <property type="entry name" value="HELICASE_ATP_BIND_1"/>
    <property type="match status" value="1"/>
</dbReference>
<dbReference type="SMART" id="SM00490">
    <property type="entry name" value="HELICc"/>
    <property type="match status" value="1"/>
</dbReference>
<feature type="domain" description="Helicase C-terminal" evidence="9">
    <location>
        <begin position="429"/>
        <end position="594"/>
    </location>
</feature>
<dbReference type="InterPro" id="IPR050079">
    <property type="entry name" value="DEAD_box_RNA_helicase"/>
</dbReference>
<evidence type="ECO:0000259" key="10">
    <source>
        <dbReference type="PROSITE" id="PS51195"/>
    </source>
</evidence>
<feature type="domain" description="DEAD-box RNA helicase Q" evidence="10">
    <location>
        <begin position="213"/>
        <end position="241"/>
    </location>
</feature>
<dbReference type="InterPro" id="IPR014001">
    <property type="entry name" value="Helicase_ATP-bd"/>
</dbReference>
<dbReference type="CDD" id="cd17947">
    <property type="entry name" value="DEADc_DDX27"/>
    <property type="match status" value="1"/>
</dbReference>
<dbReference type="Gene3D" id="3.40.50.300">
    <property type="entry name" value="P-loop containing nucleotide triphosphate hydrolases"/>
    <property type="match status" value="2"/>
</dbReference>
<dbReference type="AlphaFoldDB" id="A0AAW1R451"/>
<dbReference type="PROSITE" id="PS00039">
    <property type="entry name" value="DEAD_ATP_HELICASE"/>
    <property type="match status" value="1"/>
</dbReference>
<keyword evidence="2" id="KW-0378">Hydrolase</keyword>
<dbReference type="PANTHER" id="PTHR47959:SF14">
    <property type="entry name" value="DEAD-BOX ATP-DEPENDENT RNA HELICASE 28"/>
    <property type="match status" value="1"/>
</dbReference>
<dbReference type="CDD" id="cd18787">
    <property type="entry name" value="SF2_C_DEAD"/>
    <property type="match status" value="1"/>
</dbReference>
<evidence type="ECO:0000256" key="5">
    <source>
        <dbReference type="PROSITE-ProRule" id="PRU00552"/>
    </source>
</evidence>
<dbReference type="InterPro" id="IPR011545">
    <property type="entry name" value="DEAD/DEAH_box_helicase_dom"/>
</dbReference>
<protein>
    <recommendedName>
        <fullName evidence="13">RNA helicase</fullName>
    </recommendedName>
</protein>
<feature type="compositionally biased region" description="Basic residues" evidence="7">
    <location>
        <begin position="812"/>
        <end position="831"/>
    </location>
</feature>
<organism evidence="11 12">
    <name type="scientific">[Myrmecia] bisecta</name>
    <dbReference type="NCBI Taxonomy" id="41462"/>
    <lineage>
        <taxon>Eukaryota</taxon>
        <taxon>Viridiplantae</taxon>
        <taxon>Chlorophyta</taxon>
        <taxon>core chlorophytes</taxon>
        <taxon>Trebouxiophyceae</taxon>
        <taxon>Trebouxiales</taxon>
        <taxon>Trebouxiaceae</taxon>
        <taxon>Myrmecia</taxon>
    </lineage>
</organism>
<accession>A0AAW1R451</accession>
<dbReference type="SUPFAM" id="SSF52540">
    <property type="entry name" value="P-loop containing nucleoside triphosphate hydrolases"/>
    <property type="match status" value="2"/>
</dbReference>
<dbReference type="SMART" id="SM00487">
    <property type="entry name" value="DEXDc"/>
    <property type="match status" value="1"/>
</dbReference>
<dbReference type="PANTHER" id="PTHR47959">
    <property type="entry name" value="ATP-DEPENDENT RNA HELICASE RHLE-RELATED"/>
    <property type="match status" value="1"/>
</dbReference>
<dbReference type="Proteomes" id="UP001489004">
    <property type="component" value="Unassembled WGS sequence"/>
</dbReference>
<evidence type="ECO:0000256" key="1">
    <source>
        <dbReference type="ARBA" id="ARBA00022741"/>
    </source>
</evidence>
<comment type="caution">
    <text evidence="11">The sequence shown here is derived from an EMBL/GenBank/DDBJ whole genome shotgun (WGS) entry which is preliminary data.</text>
</comment>
<feature type="short sequence motif" description="Q motif" evidence="5">
    <location>
        <begin position="213"/>
        <end position="241"/>
    </location>
</feature>
<keyword evidence="1" id="KW-0547">Nucleotide-binding</keyword>
<keyword evidence="3" id="KW-0347">Helicase</keyword>
<dbReference type="InterPro" id="IPR027417">
    <property type="entry name" value="P-loop_NTPase"/>
</dbReference>
<dbReference type="GO" id="GO:0016787">
    <property type="term" value="F:hydrolase activity"/>
    <property type="evidence" value="ECO:0007669"/>
    <property type="project" value="UniProtKB-KW"/>
</dbReference>
<dbReference type="InterPro" id="IPR001650">
    <property type="entry name" value="Helicase_C-like"/>
</dbReference>
<evidence type="ECO:0000313" key="11">
    <source>
        <dbReference type="EMBL" id="KAK9828521.1"/>
    </source>
</evidence>
<reference evidence="11 12" key="1">
    <citation type="journal article" date="2024" name="Nat. Commun.">
        <title>Phylogenomics reveals the evolutionary origins of lichenization in chlorophyte algae.</title>
        <authorList>
            <person name="Puginier C."/>
            <person name="Libourel C."/>
            <person name="Otte J."/>
            <person name="Skaloud P."/>
            <person name="Haon M."/>
            <person name="Grisel S."/>
            <person name="Petersen M."/>
            <person name="Berrin J.G."/>
            <person name="Delaux P.M."/>
            <person name="Dal Grande F."/>
            <person name="Keller J."/>
        </authorList>
    </citation>
    <scope>NUCLEOTIDE SEQUENCE [LARGE SCALE GENOMIC DNA]</scope>
    <source>
        <strain evidence="11 12">SAG 2043</strain>
    </source>
</reference>
<gene>
    <name evidence="11" type="ORF">WJX72_000533</name>
</gene>
<keyword evidence="12" id="KW-1185">Reference proteome</keyword>
<dbReference type="PROSITE" id="PS51194">
    <property type="entry name" value="HELICASE_CTER"/>
    <property type="match status" value="1"/>
</dbReference>
<dbReference type="GO" id="GO:0003724">
    <property type="term" value="F:RNA helicase activity"/>
    <property type="evidence" value="ECO:0007669"/>
    <property type="project" value="InterPro"/>
</dbReference>
<dbReference type="EMBL" id="JALJOR010000001">
    <property type="protein sequence ID" value="KAK9828521.1"/>
    <property type="molecule type" value="Genomic_DNA"/>
</dbReference>
<keyword evidence="4" id="KW-0067">ATP-binding</keyword>
<evidence type="ECO:0000256" key="2">
    <source>
        <dbReference type="ARBA" id="ARBA00022801"/>
    </source>
</evidence>
<name>A0AAW1R451_9CHLO</name>
<dbReference type="Pfam" id="PF00270">
    <property type="entry name" value="DEAD"/>
    <property type="match status" value="1"/>
</dbReference>
<feature type="region of interest" description="Disordered" evidence="7">
    <location>
        <begin position="754"/>
        <end position="831"/>
    </location>
</feature>
<dbReference type="GO" id="GO:0005524">
    <property type="term" value="F:ATP binding"/>
    <property type="evidence" value="ECO:0007669"/>
    <property type="project" value="UniProtKB-KW"/>
</dbReference>
<dbReference type="PROSITE" id="PS51195">
    <property type="entry name" value="Q_MOTIF"/>
    <property type="match status" value="1"/>
</dbReference>
<evidence type="ECO:0008006" key="13">
    <source>
        <dbReference type="Google" id="ProtNLM"/>
    </source>
</evidence>
<evidence type="ECO:0000256" key="4">
    <source>
        <dbReference type="ARBA" id="ARBA00022840"/>
    </source>
</evidence>
<dbReference type="GO" id="GO:0003676">
    <property type="term" value="F:nucleic acid binding"/>
    <property type="evidence" value="ECO:0007669"/>
    <property type="project" value="InterPro"/>
</dbReference>
<dbReference type="InterPro" id="IPR014014">
    <property type="entry name" value="RNA_helicase_DEAD_Q_motif"/>
</dbReference>
<sequence length="831" mass="90438">MGDLNPDFAFDFGGKENTIQAPWEFADAMADAAAAHGTTGTSLDHKIQKHLAAKRKAVDQSGQVAKSRKQAPPQQPRKPQPGSDLNDLGSEDELNSDDEDKPLPGELDDDDSDADSEDAVAFNDEDDDDDNMEADDSENEDQDASNASDASENDEPVQAEGIASQSDKEVEDSDAEAEQATDRRRSGQAAGPSGKDRKAFFAATPNGTMFSARSFGDLNLSRPLVKACTALGYAQPTPIQAACIPLALNGRDICGSAVTGSGKTAAFALPFLERLLFRSRRLAATYVLVLTPTRELAVQVHSMTQKLAQFTDIRVALAVGGLSLNVQASTLRTNPEVVVATPGRIIDHLRNTQSFGLEELQMLVLDEADRLLEMGFAEEIKEIVRMAPRKRQTMLFSATLNDEVRKLIAVSLNKPVRLAADVMGRAPEELTQEIIRLKGNRAIDKEAVLLALCSRSFQGGRTIVFFRTKQRAHRAKMLFGLGGLAAAGELHGNMTQAARLESLERFRKGELAFLLATDVAARGLDILGVETVVNFDAPAALDSYLHRIGRTARAGKQGRAVTLVEDTDRGLLKEVVKKTGARLQTRLVPQPAITEWRGRVERMAGDLERLVQEEGEETALRKAEMELQKAQNMVEHEAEIFARPPRTWFQTEKQKRETAEAAKRGEAGAAAEEAKKTKKDKESRKAERKLEKAREKAKNEDHRKRKNVLMEETGALGKNIRAVKAKEAQLRMEGMPAAQAGKAAAAAVLGIKSASKDKKKKAKKDTLFEGDGTGRPVPDVKAPSKVYAGGGLSGKVKVPKSGTLSKAELNRVKRGGKGHKAFKSKARHKRR</sequence>
<evidence type="ECO:0000256" key="6">
    <source>
        <dbReference type="SAM" id="Coils"/>
    </source>
</evidence>
<keyword evidence="6" id="KW-0175">Coiled coil</keyword>
<feature type="region of interest" description="Disordered" evidence="7">
    <location>
        <begin position="33"/>
        <end position="199"/>
    </location>
</feature>
<evidence type="ECO:0000259" key="8">
    <source>
        <dbReference type="PROSITE" id="PS51192"/>
    </source>
</evidence>
<evidence type="ECO:0000256" key="3">
    <source>
        <dbReference type="ARBA" id="ARBA00022806"/>
    </source>
</evidence>
<evidence type="ECO:0000256" key="7">
    <source>
        <dbReference type="SAM" id="MobiDB-lite"/>
    </source>
</evidence>
<feature type="domain" description="Helicase ATP-binding" evidence="8">
    <location>
        <begin position="244"/>
        <end position="418"/>
    </location>
</feature>
<feature type="compositionally biased region" description="Basic and acidic residues" evidence="7">
    <location>
        <begin position="652"/>
        <end position="702"/>
    </location>
</feature>